<evidence type="ECO:0008006" key="3">
    <source>
        <dbReference type="Google" id="ProtNLM"/>
    </source>
</evidence>
<protein>
    <recommendedName>
        <fullName evidence="3">HTH 29 domain containing protein</fullName>
    </recommendedName>
</protein>
<keyword evidence="2" id="KW-1185">Reference proteome</keyword>
<dbReference type="PANTHER" id="PTHR47326">
    <property type="entry name" value="TRANSPOSABLE ELEMENT TC3 TRANSPOSASE-LIKE PROTEIN"/>
    <property type="match status" value="1"/>
</dbReference>
<dbReference type="PANTHER" id="PTHR47326:SF1">
    <property type="entry name" value="HTH PSQ-TYPE DOMAIN-CONTAINING PROTEIN"/>
    <property type="match status" value="1"/>
</dbReference>
<dbReference type="Proteomes" id="UP000292052">
    <property type="component" value="Unassembled WGS sequence"/>
</dbReference>
<name>A0A482VN84_ASBVE</name>
<accession>A0A482VN84</accession>
<dbReference type="AlphaFoldDB" id="A0A482VN84"/>
<dbReference type="EMBL" id="QDEB01080783">
    <property type="protein sequence ID" value="RZC34352.1"/>
    <property type="molecule type" value="Genomic_DNA"/>
</dbReference>
<evidence type="ECO:0000313" key="2">
    <source>
        <dbReference type="Proteomes" id="UP000292052"/>
    </source>
</evidence>
<gene>
    <name evidence="1" type="ORF">BDFB_014743</name>
</gene>
<comment type="caution">
    <text evidence="1">The sequence shown here is derived from an EMBL/GenBank/DDBJ whole genome shotgun (WGS) entry which is preliminary data.</text>
</comment>
<organism evidence="1 2">
    <name type="scientific">Asbolus verrucosus</name>
    <name type="common">Desert ironclad beetle</name>
    <dbReference type="NCBI Taxonomy" id="1661398"/>
    <lineage>
        <taxon>Eukaryota</taxon>
        <taxon>Metazoa</taxon>
        <taxon>Ecdysozoa</taxon>
        <taxon>Arthropoda</taxon>
        <taxon>Hexapoda</taxon>
        <taxon>Insecta</taxon>
        <taxon>Pterygota</taxon>
        <taxon>Neoptera</taxon>
        <taxon>Endopterygota</taxon>
        <taxon>Coleoptera</taxon>
        <taxon>Polyphaga</taxon>
        <taxon>Cucujiformia</taxon>
        <taxon>Tenebrionidae</taxon>
        <taxon>Pimeliinae</taxon>
        <taxon>Asbolus</taxon>
    </lineage>
</organism>
<reference evidence="1 2" key="1">
    <citation type="submission" date="2017-03" db="EMBL/GenBank/DDBJ databases">
        <title>Genome of the blue death feigning beetle - Asbolus verrucosus.</title>
        <authorList>
            <person name="Rider S.D."/>
        </authorList>
    </citation>
    <scope>NUCLEOTIDE SEQUENCE [LARGE SCALE GENOMIC DNA]</scope>
    <source>
        <strain evidence="1">Butters</strain>
        <tissue evidence="1">Head and leg muscle</tissue>
    </source>
</reference>
<proteinExistence type="predicted"/>
<evidence type="ECO:0000313" key="1">
    <source>
        <dbReference type="EMBL" id="RZC34352.1"/>
    </source>
</evidence>
<sequence length="157" mass="18299">MRKKCEFCYKKIFLDETHLRPYVFSRLVNKVRTIGSVKPTKKGIASVERHARTRQNEKFILGAFNEDPTTSIRAVGCIIDVSRSTIQRIMWDNRQHAYHYKRVQNLIPEKLSAPAKVTFCAWLLQKCDENPDLYIKFYSPTSHAFHVVEPSTHTTIT</sequence>